<accession>A0A385DG85</accession>
<dbReference type="SUPFAM" id="SSF51735">
    <property type="entry name" value="NAD(P)-binding Rossmann-fold domains"/>
    <property type="match status" value="1"/>
</dbReference>
<dbReference type="EMBL" id="CP031742">
    <property type="protein sequence ID" value="AXQ56791.1"/>
    <property type="molecule type" value="Genomic_DNA"/>
</dbReference>
<protein>
    <submittedName>
        <fullName evidence="3">SDR family oxidoreductase</fullName>
    </submittedName>
</protein>
<dbReference type="InterPro" id="IPR036291">
    <property type="entry name" value="NAD(P)-bd_dom_sf"/>
</dbReference>
<dbReference type="GeneID" id="300116585"/>
<dbReference type="Pfam" id="PF13561">
    <property type="entry name" value="adh_short_C2"/>
    <property type="match status" value="1"/>
</dbReference>
<dbReference type="Proteomes" id="UP000259636">
    <property type="component" value="Chromosome"/>
</dbReference>
<dbReference type="InterPro" id="IPR020904">
    <property type="entry name" value="Sc_DH/Rdtase_CS"/>
</dbReference>
<evidence type="ECO:0000313" key="3">
    <source>
        <dbReference type="EMBL" id="AXQ56791.1"/>
    </source>
</evidence>
<dbReference type="PRINTS" id="PR00081">
    <property type="entry name" value="GDHRDH"/>
</dbReference>
<dbReference type="AlphaFoldDB" id="A0A385DG85"/>
<dbReference type="GO" id="GO:0016614">
    <property type="term" value="F:oxidoreductase activity, acting on CH-OH group of donors"/>
    <property type="evidence" value="ECO:0007669"/>
    <property type="project" value="UniProtKB-ARBA"/>
</dbReference>
<dbReference type="PRINTS" id="PR00080">
    <property type="entry name" value="SDRFAMILY"/>
</dbReference>
<dbReference type="PROSITE" id="PS00061">
    <property type="entry name" value="ADH_SHORT"/>
    <property type="match status" value="1"/>
</dbReference>
<organism evidence="3 4">
    <name type="scientific">Streptomyces koyangensis</name>
    <dbReference type="NCBI Taxonomy" id="188770"/>
    <lineage>
        <taxon>Bacteria</taxon>
        <taxon>Bacillati</taxon>
        <taxon>Actinomycetota</taxon>
        <taxon>Actinomycetes</taxon>
        <taxon>Kitasatosporales</taxon>
        <taxon>Streptomycetaceae</taxon>
        <taxon>Streptomyces</taxon>
        <taxon>Streptomyces aurantiacus group</taxon>
    </lineage>
</organism>
<comment type="similarity">
    <text evidence="1">Belongs to the short-chain dehydrogenases/reductases (SDR) family.</text>
</comment>
<dbReference type="FunFam" id="3.40.50.720:FF:000173">
    <property type="entry name" value="3-oxoacyl-[acyl-carrier protein] reductase"/>
    <property type="match status" value="1"/>
</dbReference>
<proteinExistence type="inferred from homology"/>
<evidence type="ECO:0000256" key="1">
    <source>
        <dbReference type="ARBA" id="ARBA00006484"/>
    </source>
</evidence>
<evidence type="ECO:0000256" key="2">
    <source>
        <dbReference type="ARBA" id="ARBA00023002"/>
    </source>
</evidence>
<gene>
    <name evidence="3" type="ORF">D0C37_20770</name>
</gene>
<dbReference type="PANTHER" id="PTHR48107">
    <property type="entry name" value="NADPH-DEPENDENT ALDEHYDE REDUCTASE-LIKE PROTEIN, CHLOROPLASTIC-RELATED"/>
    <property type="match status" value="1"/>
</dbReference>
<reference evidence="3 4" key="1">
    <citation type="submission" date="2018-08" db="EMBL/GenBank/DDBJ databases">
        <authorList>
            <person name="Ferrada E.E."/>
            <person name="Latorre B.A."/>
        </authorList>
    </citation>
    <scope>NUCLEOTIDE SEQUENCE [LARGE SCALE GENOMIC DNA]</scope>
    <source>
        <strain evidence="3 4">VK-A60T</strain>
    </source>
</reference>
<dbReference type="CDD" id="cd05233">
    <property type="entry name" value="SDR_c"/>
    <property type="match status" value="1"/>
</dbReference>
<keyword evidence="2" id="KW-0560">Oxidoreductase</keyword>
<evidence type="ECO:0000313" key="4">
    <source>
        <dbReference type="Proteomes" id="UP000259636"/>
    </source>
</evidence>
<dbReference type="RefSeq" id="WP_101276825.1">
    <property type="nucleotide sequence ID" value="NZ_CP031742.1"/>
</dbReference>
<dbReference type="PANTHER" id="PTHR48107:SF7">
    <property type="entry name" value="RE15974P"/>
    <property type="match status" value="1"/>
</dbReference>
<dbReference type="KEGG" id="sky:D0C37_20770"/>
<dbReference type="InterPro" id="IPR002347">
    <property type="entry name" value="SDR_fam"/>
</dbReference>
<name>A0A385DG85_9ACTN</name>
<sequence length="250" mass="24942">MTTTTGTTSRQPLTVVTGGSRGIGAAVCARLAADGHDVVVGYRSDQAAAEAVAERVRTAGRRALAVAVDTADAASVDGLFDEAATLGAVTGLVNNAGMSGPVGRLADADPAGLSRALDVNVLGYLLCARRAVRDLAASGGGALVNISSAAATLGSPGEYVHYAAAKAAVDTLTVGLAKEVAEDGIRVNCVAPGVIWTEFHADPERPAKQAPGIPLGRAGQPEEIAAAVSWLLSADASYTTGAVLRVAGGR</sequence>
<dbReference type="Gene3D" id="3.40.50.720">
    <property type="entry name" value="NAD(P)-binding Rossmann-like Domain"/>
    <property type="match status" value="1"/>
</dbReference>